<sequence>MVMVPARHRLAGRTSVRARELLDEPLLGATTGDPVWNAFWELRAHRGGGAAPVVSRSNSLLEELPKVATGAGVVITVAYARWIPFPGVRLIPIVDVPPNEVAVGWRGCRESALVRSFVDIARTIRDSRPHADLTRARNSAAWSGP</sequence>
<evidence type="ECO:0000256" key="5">
    <source>
        <dbReference type="ARBA" id="ARBA00023163"/>
    </source>
</evidence>
<evidence type="ECO:0000256" key="4">
    <source>
        <dbReference type="ARBA" id="ARBA00023159"/>
    </source>
</evidence>
<evidence type="ECO:0000256" key="3">
    <source>
        <dbReference type="ARBA" id="ARBA00023125"/>
    </source>
</evidence>
<dbReference type="AlphaFoldDB" id="A0A3M2KXE3"/>
<protein>
    <recommendedName>
        <fullName evidence="6">LysR substrate-binding domain-containing protein</fullName>
    </recommendedName>
</protein>
<reference evidence="7 8" key="1">
    <citation type="submission" date="2018-10" db="EMBL/GenBank/DDBJ databases">
        <title>Isolation from cow dung.</title>
        <authorList>
            <person name="Ling L."/>
        </authorList>
    </citation>
    <scope>NUCLEOTIDE SEQUENCE [LARGE SCALE GENOMIC DNA]</scope>
    <source>
        <strain evidence="7 8">NEAU-LL90</strain>
    </source>
</reference>
<organism evidence="7 8">
    <name type="scientific">Nocardia stercoris</name>
    <dbReference type="NCBI Taxonomy" id="2483361"/>
    <lineage>
        <taxon>Bacteria</taxon>
        <taxon>Bacillati</taxon>
        <taxon>Actinomycetota</taxon>
        <taxon>Actinomycetes</taxon>
        <taxon>Mycobacteriales</taxon>
        <taxon>Nocardiaceae</taxon>
        <taxon>Nocardia</taxon>
    </lineage>
</organism>
<dbReference type="PANTHER" id="PTHR30346">
    <property type="entry name" value="TRANSCRIPTIONAL DUAL REGULATOR HCAR-RELATED"/>
    <property type="match status" value="1"/>
</dbReference>
<gene>
    <name evidence="7" type="ORF">EBN03_31305</name>
</gene>
<dbReference type="GO" id="GO:0032993">
    <property type="term" value="C:protein-DNA complex"/>
    <property type="evidence" value="ECO:0007669"/>
    <property type="project" value="TreeGrafter"/>
</dbReference>
<feature type="domain" description="LysR substrate-binding" evidence="6">
    <location>
        <begin position="2"/>
        <end position="122"/>
    </location>
</feature>
<keyword evidence="4" id="KW-0010">Activator</keyword>
<comment type="similarity">
    <text evidence="1">Belongs to the LysR transcriptional regulatory family.</text>
</comment>
<evidence type="ECO:0000256" key="1">
    <source>
        <dbReference type="ARBA" id="ARBA00009437"/>
    </source>
</evidence>
<keyword evidence="3" id="KW-0238">DNA-binding</keyword>
<dbReference type="Proteomes" id="UP000279275">
    <property type="component" value="Unassembled WGS sequence"/>
</dbReference>
<evidence type="ECO:0000256" key="2">
    <source>
        <dbReference type="ARBA" id="ARBA00023015"/>
    </source>
</evidence>
<accession>A0A3M2KXE3</accession>
<dbReference type="Pfam" id="PF03466">
    <property type="entry name" value="LysR_substrate"/>
    <property type="match status" value="1"/>
</dbReference>
<dbReference type="EMBL" id="RFFH01000024">
    <property type="protein sequence ID" value="RMI28185.1"/>
    <property type="molecule type" value="Genomic_DNA"/>
</dbReference>
<dbReference type="InterPro" id="IPR005119">
    <property type="entry name" value="LysR_subst-bd"/>
</dbReference>
<keyword evidence="8" id="KW-1185">Reference proteome</keyword>
<evidence type="ECO:0000313" key="8">
    <source>
        <dbReference type="Proteomes" id="UP000279275"/>
    </source>
</evidence>
<dbReference type="PANTHER" id="PTHR30346:SF0">
    <property type="entry name" value="HCA OPERON TRANSCRIPTIONAL ACTIVATOR HCAR"/>
    <property type="match status" value="1"/>
</dbReference>
<dbReference type="SUPFAM" id="SSF53850">
    <property type="entry name" value="Periplasmic binding protein-like II"/>
    <property type="match status" value="1"/>
</dbReference>
<keyword evidence="5" id="KW-0804">Transcription</keyword>
<dbReference type="Gene3D" id="3.40.190.10">
    <property type="entry name" value="Periplasmic binding protein-like II"/>
    <property type="match status" value="2"/>
</dbReference>
<comment type="caution">
    <text evidence="7">The sequence shown here is derived from an EMBL/GenBank/DDBJ whole genome shotgun (WGS) entry which is preliminary data.</text>
</comment>
<evidence type="ECO:0000259" key="6">
    <source>
        <dbReference type="Pfam" id="PF03466"/>
    </source>
</evidence>
<keyword evidence="2" id="KW-0805">Transcription regulation</keyword>
<proteinExistence type="inferred from homology"/>
<dbReference type="OrthoDB" id="3176554at2"/>
<dbReference type="GO" id="GO:0003700">
    <property type="term" value="F:DNA-binding transcription factor activity"/>
    <property type="evidence" value="ECO:0007669"/>
    <property type="project" value="TreeGrafter"/>
</dbReference>
<name>A0A3M2KXE3_9NOCA</name>
<evidence type="ECO:0000313" key="7">
    <source>
        <dbReference type="EMBL" id="RMI28185.1"/>
    </source>
</evidence>
<dbReference type="GO" id="GO:0003677">
    <property type="term" value="F:DNA binding"/>
    <property type="evidence" value="ECO:0007669"/>
    <property type="project" value="UniProtKB-KW"/>
</dbReference>